<name>A0A6M5YPD1_9BACT</name>
<dbReference type="CDD" id="cd06260">
    <property type="entry name" value="DUF820-like"/>
    <property type="match status" value="1"/>
</dbReference>
<dbReference type="InterPro" id="IPR008538">
    <property type="entry name" value="Uma2"/>
</dbReference>
<dbReference type="Pfam" id="PF05685">
    <property type="entry name" value="Uma2"/>
    <property type="match status" value="1"/>
</dbReference>
<protein>
    <recommendedName>
        <fullName evidence="1">Putative restriction endonuclease domain-containing protein</fullName>
    </recommendedName>
</protein>
<dbReference type="InterPro" id="IPR011335">
    <property type="entry name" value="Restrct_endonuc-II-like"/>
</dbReference>
<reference evidence="3" key="1">
    <citation type="submission" date="2020-05" db="EMBL/GenBank/DDBJ databases">
        <title>Frigoriglobus tundricola gen. nov., sp. nov., a psychrotolerant cellulolytic planctomycete of the family Gemmataceae with two divergent copies of 16S rRNA gene.</title>
        <authorList>
            <person name="Kulichevskaya I.S."/>
            <person name="Ivanova A.A."/>
            <person name="Naumoff D.G."/>
            <person name="Beletsky A.V."/>
            <person name="Rijpstra W.I.C."/>
            <person name="Sinninghe Damste J.S."/>
            <person name="Mardanov A.V."/>
            <person name="Ravin N.V."/>
            <person name="Dedysh S.N."/>
        </authorList>
    </citation>
    <scope>NUCLEOTIDE SEQUENCE [LARGE SCALE GENOMIC DNA]</scope>
    <source>
        <strain evidence="3">PL17</strain>
    </source>
</reference>
<evidence type="ECO:0000259" key="1">
    <source>
        <dbReference type="Pfam" id="PF05685"/>
    </source>
</evidence>
<dbReference type="EMBL" id="CP053452">
    <property type="protein sequence ID" value="QJW95260.1"/>
    <property type="molecule type" value="Genomic_DNA"/>
</dbReference>
<evidence type="ECO:0000313" key="2">
    <source>
        <dbReference type="EMBL" id="QJW95260.1"/>
    </source>
</evidence>
<dbReference type="SUPFAM" id="SSF52980">
    <property type="entry name" value="Restriction endonuclease-like"/>
    <property type="match status" value="1"/>
</dbReference>
<feature type="domain" description="Putative restriction endonuclease" evidence="1">
    <location>
        <begin position="29"/>
        <end position="192"/>
    </location>
</feature>
<dbReference type="PANTHER" id="PTHR34107">
    <property type="entry name" value="SLL0198 PROTEIN-RELATED"/>
    <property type="match status" value="1"/>
</dbReference>
<dbReference type="Gene3D" id="3.90.1570.10">
    <property type="entry name" value="tt1808, chain A"/>
    <property type="match status" value="1"/>
</dbReference>
<organism evidence="2 3">
    <name type="scientific">Frigoriglobus tundricola</name>
    <dbReference type="NCBI Taxonomy" id="2774151"/>
    <lineage>
        <taxon>Bacteria</taxon>
        <taxon>Pseudomonadati</taxon>
        <taxon>Planctomycetota</taxon>
        <taxon>Planctomycetia</taxon>
        <taxon>Gemmatales</taxon>
        <taxon>Gemmataceae</taxon>
        <taxon>Frigoriglobus</taxon>
    </lineage>
</organism>
<dbReference type="Proteomes" id="UP000503447">
    <property type="component" value="Chromosome"/>
</dbReference>
<sequence>MSAVTVPSPPAPLTQPAARMTAEEFGLKHSGDHVEFMNGEVEAVPMAGGEHGIVTNWIAYYLTHHIVTARTGRVFATDTFVKVPTNDDPERVSGADACYVSYSRLAKGAVVPRGVLSVIPDLVVEARSPFDTWSAVIGKMLDYLRAGVPVVVILDPQTRSASVFRDQERQQIFEADDALTVPAGLPGLSIPVGALFA</sequence>
<gene>
    <name evidence="2" type="ORF">FTUN_2802</name>
</gene>
<dbReference type="AlphaFoldDB" id="A0A6M5YPD1"/>
<keyword evidence="3" id="KW-1185">Reference proteome</keyword>
<dbReference type="KEGG" id="ftj:FTUN_2802"/>
<proteinExistence type="predicted"/>
<evidence type="ECO:0000313" key="3">
    <source>
        <dbReference type="Proteomes" id="UP000503447"/>
    </source>
</evidence>
<dbReference type="PANTHER" id="PTHR34107:SF1">
    <property type="entry name" value="SLL0198 PROTEIN"/>
    <property type="match status" value="1"/>
</dbReference>
<accession>A0A6M5YPD1</accession>
<dbReference type="InterPro" id="IPR012296">
    <property type="entry name" value="Nuclease_put_TT1808"/>
</dbReference>